<evidence type="ECO:0000313" key="6">
    <source>
        <dbReference type="EMBL" id="AKU18564.1"/>
    </source>
</evidence>
<organism evidence="6 7">
    <name type="scientific">Luteipulveratus mongoliensis</name>
    <dbReference type="NCBI Taxonomy" id="571913"/>
    <lineage>
        <taxon>Bacteria</taxon>
        <taxon>Bacillati</taxon>
        <taxon>Actinomycetota</taxon>
        <taxon>Actinomycetes</taxon>
        <taxon>Micrococcales</taxon>
        <taxon>Dermacoccaceae</taxon>
        <taxon>Luteipulveratus</taxon>
    </lineage>
</organism>
<keyword evidence="3" id="KW-0862">Zinc</keyword>
<dbReference type="GO" id="GO:0008270">
    <property type="term" value="F:zinc ion binding"/>
    <property type="evidence" value="ECO:0007669"/>
    <property type="project" value="UniProtKB-KW"/>
</dbReference>
<dbReference type="EMBL" id="CP011112">
    <property type="protein sequence ID" value="AKU18564.1"/>
    <property type="molecule type" value="Genomic_DNA"/>
</dbReference>
<accession>A0A0K1JPB9</accession>
<feature type="zinc finger region" description="dksA C4-type" evidence="4">
    <location>
        <begin position="70"/>
        <end position="94"/>
    </location>
</feature>
<dbReference type="PANTHER" id="PTHR33823">
    <property type="entry name" value="RNA POLYMERASE-BINDING TRANSCRIPTION FACTOR DKSA-RELATED"/>
    <property type="match status" value="1"/>
</dbReference>
<feature type="domain" description="Zinc finger DksA/TraR C4-type" evidence="5">
    <location>
        <begin position="68"/>
        <end position="95"/>
    </location>
</feature>
<dbReference type="PANTHER" id="PTHR33823:SF2">
    <property type="entry name" value="RNA POLYMERASE-BINDING TRANSCRIPTION FACTOR DKSA"/>
    <property type="match status" value="1"/>
</dbReference>
<evidence type="ECO:0000256" key="2">
    <source>
        <dbReference type="ARBA" id="ARBA00022771"/>
    </source>
</evidence>
<evidence type="ECO:0000256" key="1">
    <source>
        <dbReference type="ARBA" id="ARBA00022723"/>
    </source>
</evidence>
<evidence type="ECO:0000256" key="3">
    <source>
        <dbReference type="ARBA" id="ARBA00022833"/>
    </source>
</evidence>
<reference evidence="6 7" key="1">
    <citation type="submission" date="2015-03" db="EMBL/GenBank/DDBJ databases">
        <title>Luteipulveratus halotolerans sp. nov., a novel actinobacterium (Dermacoccaceae) from Sarawak, Malaysia.</title>
        <authorList>
            <person name="Juboi H."/>
            <person name="Basik A."/>
            <person name="Shamsul S.S."/>
            <person name="Arnold P."/>
            <person name="Schmitt E.K."/>
            <person name="Sanglier J.-J."/>
            <person name="Yeo T."/>
        </authorList>
    </citation>
    <scope>NUCLEOTIDE SEQUENCE [LARGE SCALE GENOMIC DNA]</scope>
    <source>
        <strain evidence="6 7">MN07-A0370</strain>
    </source>
</reference>
<dbReference type="KEGG" id="lmoi:VV02_02300"/>
<dbReference type="Proteomes" id="UP000066480">
    <property type="component" value="Chromosome"/>
</dbReference>
<dbReference type="STRING" id="571913.VV02_02300"/>
<keyword evidence="2" id="KW-0863">Zinc-finger</keyword>
<evidence type="ECO:0000259" key="5">
    <source>
        <dbReference type="Pfam" id="PF01258"/>
    </source>
</evidence>
<evidence type="ECO:0000256" key="4">
    <source>
        <dbReference type="PROSITE-ProRule" id="PRU00510"/>
    </source>
</evidence>
<sequence>MGRLADLRRLEAQIIDASQDDNADDEHDPEGATIAWDRAQTLALAEEARARIDEIGSALARIAVGWDGRCASCDQPIDHERLLARPTTDRCIRCA</sequence>
<dbReference type="InterPro" id="IPR037187">
    <property type="entry name" value="DnaK_N"/>
</dbReference>
<dbReference type="Pfam" id="PF01258">
    <property type="entry name" value="zf-dskA_traR"/>
    <property type="match status" value="1"/>
</dbReference>
<protein>
    <recommendedName>
        <fullName evidence="5">Zinc finger DksA/TraR C4-type domain-containing protein</fullName>
    </recommendedName>
</protein>
<dbReference type="PROSITE" id="PS51128">
    <property type="entry name" value="ZF_DKSA_2"/>
    <property type="match status" value="1"/>
</dbReference>
<dbReference type="Gene3D" id="1.20.120.910">
    <property type="entry name" value="DksA, coiled-coil domain"/>
    <property type="match status" value="1"/>
</dbReference>
<dbReference type="SUPFAM" id="SSF109635">
    <property type="entry name" value="DnaK suppressor protein DksA, alpha-hairpin domain"/>
    <property type="match status" value="1"/>
</dbReference>
<dbReference type="OrthoDB" id="1121111at2"/>
<gene>
    <name evidence="6" type="ORF">VV02_02300</name>
</gene>
<name>A0A0K1JPB9_9MICO</name>
<dbReference type="SUPFAM" id="SSF57716">
    <property type="entry name" value="Glucocorticoid receptor-like (DNA-binding domain)"/>
    <property type="match status" value="1"/>
</dbReference>
<keyword evidence="7" id="KW-1185">Reference proteome</keyword>
<evidence type="ECO:0000313" key="7">
    <source>
        <dbReference type="Proteomes" id="UP000066480"/>
    </source>
</evidence>
<dbReference type="InterPro" id="IPR000962">
    <property type="entry name" value="Znf_DskA_TraR"/>
</dbReference>
<keyword evidence="1" id="KW-0479">Metal-binding</keyword>
<proteinExistence type="predicted"/>
<dbReference type="AlphaFoldDB" id="A0A0K1JPB9"/>